<feature type="domain" description="Sulphur oxidation protein SoxZ" evidence="1">
    <location>
        <begin position="193"/>
        <end position="282"/>
    </location>
</feature>
<comment type="caution">
    <text evidence="3">The sequence shown here is derived from an EMBL/GenBank/DDBJ whole genome shotgun (WGS) entry which is preliminary data.</text>
</comment>
<dbReference type="Pfam" id="PF08770">
    <property type="entry name" value="SoxZ"/>
    <property type="match status" value="1"/>
</dbReference>
<dbReference type="Pfam" id="PF13501">
    <property type="entry name" value="SoxY"/>
    <property type="match status" value="1"/>
</dbReference>
<feature type="domain" description="Ig-like SoxY" evidence="2">
    <location>
        <begin position="71"/>
        <end position="170"/>
    </location>
</feature>
<evidence type="ECO:0000313" key="3">
    <source>
        <dbReference type="EMBL" id="GGA55005.1"/>
    </source>
</evidence>
<dbReference type="Gene3D" id="2.60.40.10">
    <property type="entry name" value="Immunoglobulins"/>
    <property type="match status" value="1"/>
</dbReference>
<gene>
    <name evidence="3" type="ORF">GCM10011499_26440</name>
</gene>
<dbReference type="SUPFAM" id="SSF81296">
    <property type="entry name" value="E set domains"/>
    <property type="match status" value="1"/>
</dbReference>
<name>A0A916VZV0_9HYPH</name>
<accession>A0A916VZV0</accession>
<sequence length="287" mass="30608">MRRSLYYIEAMTMKANIMTNSTAGLSRRSALVLGGAAAVFSLSPLGAVANTGTWQRVDEVLAVLDGADPIAQGMVLDLPLVSENGASVQVNLSVDRPMADGEFVESIHLFAPGNPYPEIATYHFTPLSGRPAVETRIRLNETQTVIALAKLSSGAVLVGEQEVRVTTSGCLTDADTYDTANEFQTRVRAPEVLATGDIGEVLTIINHPQESGLRTDASGDMVPMRLIERFEATLNGEPVFSADLNRSVATNPYIKFHIAPQAGGTLELIWTEDTGESAQASAEISVS</sequence>
<organism evidence="3 4">
    <name type="scientific">Pelagibacterium lentulum</name>
    <dbReference type="NCBI Taxonomy" id="2029865"/>
    <lineage>
        <taxon>Bacteria</taxon>
        <taxon>Pseudomonadati</taxon>
        <taxon>Pseudomonadota</taxon>
        <taxon>Alphaproteobacteria</taxon>
        <taxon>Hyphomicrobiales</taxon>
        <taxon>Devosiaceae</taxon>
        <taxon>Pelagibacterium</taxon>
    </lineage>
</organism>
<dbReference type="EMBL" id="BMKB01000004">
    <property type="protein sequence ID" value="GGA55005.1"/>
    <property type="molecule type" value="Genomic_DNA"/>
</dbReference>
<dbReference type="NCBIfam" id="TIGR04490">
    <property type="entry name" value="SoxZ_true"/>
    <property type="match status" value="1"/>
</dbReference>
<dbReference type="InterPro" id="IPR030995">
    <property type="entry name" value="SoxZ"/>
</dbReference>
<evidence type="ECO:0000259" key="1">
    <source>
        <dbReference type="Pfam" id="PF08770"/>
    </source>
</evidence>
<dbReference type="InterPro" id="IPR013783">
    <property type="entry name" value="Ig-like_fold"/>
</dbReference>
<dbReference type="Proteomes" id="UP000596977">
    <property type="component" value="Unassembled WGS sequence"/>
</dbReference>
<protein>
    <recommendedName>
        <fullName evidence="5">Thiosulfate oxidation carrier complex protein SoxZ</fullName>
    </recommendedName>
</protein>
<evidence type="ECO:0000259" key="2">
    <source>
        <dbReference type="Pfam" id="PF13501"/>
    </source>
</evidence>
<dbReference type="InterPro" id="IPR014756">
    <property type="entry name" value="Ig_E-set"/>
</dbReference>
<reference evidence="3 4" key="1">
    <citation type="journal article" date="2014" name="Int. J. Syst. Evol. Microbiol.">
        <title>Complete genome sequence of Corynebacterium casei LMG S-19264T (=DSM 44701T), isolated from a smear-ripened cheese.</title>
        <authorList>
            <consortium name="US DOE Joint Genome Institute (JGI-PGF)"/>
            <person name="Walter F."/>
            <person name="Albersmeier A."/>
            <person name="Kalinowski J."/>
            <person name="Ruckert C."/>
        </authorList>
    </citation>
    <scope>NUCLEOTIDE SEQUENCE [LARGE SCALE GENOMIC DNA]</scope>
    <source>
        <strain evidence="3 4">CGMCC 1.15896</strain>
    </source>
</reference>
<dbReference type="AlphaFoldDB" id="A0A916VZV0"/>
<dbReference type="Gene3D" id="2.60.40.2470">
    <property type="entry name" value="SoxY domain"/>
    <property type="match status" value="1"/>
</dbReference>
<proteinExistence type="predicted"/>
<dbReference type="InterPro" id="IPR032711">
    <property type="entry name" value="SoxY"/>
</dbReference>
<keyword evidence="4" id="KW-1185">Reference proteome</keyword>
<evidence type="ECO:0000313" key="4">
    <source>
        <dbReference type="Proteomes" id="UP000596977"/>
    </source>
</evidence>
<dbReference type="InterPro" id="IPR038162">
    <property type="entry name" value="SoxY_sf"/>
</dbReference>
<evidence type="ECO:0008006" key="5">
    <source>
        <dbReference type="Google" id="ProtNLM"/>
    </source>
</evidence>
<dbReference type="InterPro" id="IPR014880">
    <property type="entry name" value="SoxZ_dom"/>
</dbReference>